<dbReference type="Proteomes" id="UP000275137">
    <property type="component" value="Unassembled WGS sequence"/>
</dbReference>
<evidence type="ECO:0008006" key="4">
    <source>
        <dbReference type="Google" id="ProtNLM"/>
    </source>
</evidence>
<feature type="coiled-coil region" evidence="1">
    <location>
        <begin position="3"/>
        <end position="34"/>
    </location>
</feature>
<proteinExistence type="predicted"/>
<accession>A0A3N0UYD5</accession>
<protein>
    <recommendedName>
        <fullName evidence="4">Methyl-accepting chemotaxis protein</fullName>
    </recommendedName>
</protein>
<dbReference type="EMBL" id="RJVP01000005">
    <property type="protein sequence ID" value="ROH85392.1"/>
    <property type="molecule type" value="Genomic_DNA"/>
</dbReference>
<dbReference type="RefSeq" id="WP_205125671.1">
    <property type="nucleotide sequence ID" value="NZ_RJVP01000005.1"/>
</dbReference>
<sequence length="61" mass="6352">TQMDEVTQQNAALVEEAAAAAESLVEQANQLMEAVSVFKVDGKVSGMAGSQNATQLSRRAA</sequence>
<keyword evidence="3" id="KW-1185">Reference proteome</keyword>
<evidence type="ECO:0000313" key="3">
    <source>
        <dbReference type="Proteomes" id="UP000275137"/>
    </source>
</evidence>
<name>A0A3N0UYD5_9PROT</name>
<organism evidence="2 3">
    <name type="scientific">Pseudomethylobacillus aquaticus</name>
    <dbReference type="NCBI Taxonomy" id="2676064"/>
    <lineage>
        <taxon>Bacteria</taxon>
        <taxon>Pseudomonadati</taxon>
        <taxon>Pseudomonadota</taxon>
        <taxon>Betaproteobacteria</taxon>
        <taxon>Nitrosomonadales</taxon>
        <taxon>Methylophilaceae</taxon>
        <taxon>Pseudomethylobacillus</taxon>
    </lineage>
</organism>
<feature type="non-terminal residue" evidence="2">
    <location>
        <position position="1"/>
    </location>
</feature>
<gene>
    <name evidence="2" type="ORF">ED236_09320</name>
</gene>
<comment type="caution">
    <text evidence="2">The sequence shown here is derived from an EMBL/GenBank/DDBJ whole genome shotgun (WGS) entry which is preliminary data.</text>
</comment>
<dbReference type="SUPFAM" id="SSF58104">
    <property type="entry name" value="Methyl-accepting chemotaxis protein (MCP) signaling domain"/>
    <property type="match status" value="1"/>
</dbReference>
<evidence type="ECO:0000256" key="1">
    <source>
        <dbReference type="SAM" id="Coils"/>
    </source>
</evidence>
<dbReference type="AlphaFoldDB" id="A0A3N0UYD5"/>
<evidence type="ECO:0000313" key="2">
    <source>
        <dbReference type="EMBL" id="ROH85392.1"/>
    </source>
</evidence>
<reference evidence="2 3" key="1">
    <citation type="submission" date="2018-10" db="EMBL/GenBank/DDBJ databases">
        <authorList>
            <person name="Chen W.-M."/>
        </authorList>
    </citation>
    <scope>NUCLEOTIDE SEQUENCE [LARGE SCALE GENOMIC DNA]</scope>
    <source>
        <strain evidence="2 3">H-5</strain>
    </source>
</reference>
<keyword evidence="1" id="KW-0175">Coiled coil</keyword>